<accession>A0A4P9W4E7</accession>
<dbReference type="InterPro" id="IPR014851">
    <property type="entry name" value="BCS1_N"/>
</dbReference>
<evidence type="ECO:0000313" key="2">
    <source>
        <dbReference type="EMBL" id="RKO85560.1"/>
    </source>
</evidence>
<organism evidence="2 3">
    <name type="scientific">Blyttiomyces helicus</name>
    <dbReference type="NCBI Taxonomy" id="388810"/>
    <lineage>
        <taxon>Eukaryota</taxon>
        <taxon>Fungi</taxon>
        <taxon>Fungi incertae sedis</taxon>
        <taxon>Chytridiomycota</taxon>
        <taxon>Chytridiomycota incertae sedis</taxon>
        <taxon>Chytridiomycetes</taxon>
        <taxon>Chytridiomycetes incertae sedis</taxon>
        <taxon>Blyttiomyces</taxon>
    </lineage>
</organism>
<gene>
    <name evidence="2" type="ORF">BDK51DRAFT_31986</name>
</gene>
<dbReference type="Pfam" id="PF08740">
    <property type="entry name" value="BCS1_N"/>
    <property type="match status" value="1"/>
</dbReference>
<dbReference type="EMBL" id="KZ998964">
    <property type="protein sequence ID" value="RKO85560.1"/>
    <property type="molecule type" value="Genomic_DNA"/>
</dbReference>
<dbReference type="OrthoDB" id="10251412at2759"/>
<feature type="domain" description="BCS1 N-terminal" evidence="1">
    <location>
        <begin position="84"/>
        <end position="258"/>
    </location>
</feature>
<dbReference type="Proteomes" id="UP000269721">
    <property type="component" value="Unassembled WGS sequence"/>
</dbReference>
<protein>
    <submittedName>
        <fullName evidence="2">BCS1 N terminal-domain-containing protein</fullName>
    </submittedName>
</protein>
<keyword evidence="3" id="KW-1185">Reference proteome</keyword>
<proteinExistence type="predicted"/>
<evidence type="ECO:0000313" key="3">
    <source>
        <dbReference type="Proteomes" id="UP000269721"/>
    </source>
</evidence>
<sequence>MPMHSTLLYPSFRRSPYLALPLLFGPRLAILSAGPTTELVTQGAVQNAVGETSGLGMLVRAVTEQLGLGRLQEFLSGGFTLAAFGLAGGVWEHLREYLQKQFIVSAVFESRDDSFSWILAWLNDHPMSRRTNSFSVATSLRPGERAEEGEGEGDGYDKLPRVVFLPSPGTHLFTFRGKLLWLSRERLTSSSLYSSDPTKERITIKALGRSRNVLEELVREARNHFAEKERCRTGVYSADQYGDWRRSRSRPIRALNTIMLDAGLKTSILDDAKEFLASEKYYADRGIPYRFVDEGYGRGGESGCRLK</sequence>
<reference evidence="3" key="1">
    <citation type="journal article" date="2018" name="Nat. Microbiol.">
        <title>Leveraging single-cell genomics to expand the fungal tree of life.</title>
        <authorList>
            <person name="Ahrendt S.R."/>
            <person name="Quandt C.A."/>
            <person name="Ciobanu D."/>
            <person name="Clum A."/>
            <person name="Salamov A."/>
            <person name="Andreopoulos B."/>
            <person name="Cheng J.F."/>
            <person name="Woyke T."/>
            <person name="Pelin A."/>
            <person name="Henrissat B."/>
            <person name="Reynolds N.K."/>
            <person name="Benny G.L."/>
            <person name="Smith M.E."/>
            <person name="James T.Y."/>
            <person name="Grigoriev I.V."/>
        </authorList>
    </citation>
    <scope>NUCLEOTIDE SEQUENCE [LARGE SCALE GENOMIC DNA]</scope>
</reference>
<dbReference type="AlphaFoldDB" id="A0A4P9W4E7"/>
<name>A0A4P9W4E7_9FUNG</name>
<dbReference type="SMART" id="SM01024">
    <property type="entry name" value="BCS1_N"/>
    <property type="match status" value="1"/>
</dbReference>
<evidence type="ECO:0000259" key="1">
    <source>
        <dbReference type="SMART" id="SM01024"/>
    </source>
</evidence>